<name>A0A0B9H5T5_9GAMM</name>
<evidence type="ECO:0000313" key="1">
    <source>
        <dbReference type="EMBL" id="KHT64237.1"/>
    </source>
</evidence>
<accession>A0A0B9H5T5</accession>
<comment type="caution">
    <text evidence="1">The sequence shown here is derived from an EMBL/GenBank/DDBJ whole genome shotgun (WGS) entry which is preliminary data.</text>
</comment>
<evidence type="ECO:0000313" key="2">
    <source>
        <dbReference type="Proteomes" id="UP000031278"/>
    </source>
</evidence>
<proteinExistence type="predicted"/>
<dbReference type="EMBL" id="JWLZ01000112">
    <property type="protein sequence ID" value="KHT64237.1"/>
    <property type="molecule type" value="Genomic_DNA"/>
</dbReference>
<protein>
    <recommendedName>
        <fullName evidence="3">TIGR02450 family Trp-rich protein</fullName>
    </recommendedName>
</protein>
<dbReference type="AlphaFoldDB" id="A0A0B9H5T5"/>
<dbReference type="InterPro" id="IPR012663">
    <property type="entry name" value="CHP02450_Tryp"/>
</dbReference>
<organism evidence="1 2">
    <name type="scientific">Photobacterium gaetbulicola</name>
    <dbReference type="NCBI Taxonomy" id="1295392"/>
    <lineage>
        <taxon>Bacteria</taxon>
        <taxon>Pseudomonadati</taxon>
        <taxon>Pseudomonadota</taxon>
        <taxon>Gammaproteobacteria</taxon>
        <taxon>Vibrionales</taxon>
        <taxon>Vibrionaceae</taxon>
        <taxon>Photobacterium</taxon>
    </lineage>
</organism>
<reference evidence="1 2" key="1">
    <citation type="submission" date="2014-12" db="EMBL/GenBank/DDBJ databases">
        <title>Genome sequencing of Photobacterium gaetbulicola AD005a.</title>
        <authorList>
            <person name="Adrian T.G.S."/>
            <person name="Chan K.G."/>
        </authorList>
    </citation>
    <scope>NUCLEOTIDE SEQUENCE [LARGE SCALE GENOMIC DNA]</scope>
    <source>
        <strain evidence="1 2">AD005a</strain>
    </source>
</reference>
<dbReference type="NCBIfam" id="TIGR02450">
    <property type="entry name" value="TIGR02450 family Trp-rich protein"/>
    <property type="match status" value="1"/>
</dbReference>
<dbReference type="Pfam" id="PF09493">
    <property type="entry name" value="DUF2389"/>
    <property type="match status" value="1"/>
</dbReference>
<dbReference type="Proteomes" id="UP000031278">
    <property type="component" value="Unassembled WGS sequence"/>
</dbReference>
<sequence>MNRVHPKSLYGSKWTKVEVEGREKHFMVIDVEYDDNQKVVYCLIQAVINHRIFELDWRELKDSSRWIMGWK</sequence>
<dbReference type="RefSeq" id="WP_039460357.1">
    <property type="nucleotide sequence ID" value="NZ_JWLZ01000112.1"/>
</dbReference>
<gene>
    <name evidence="1" type="ORF">RJ45_07605</name>
</gene>
<evidence type="ECO:0008006" key="3">
    <source>
        <dbReference type="Google" id="ProtNLM"/>
    </source>
</evidence>